<dbReference type="Proteomes" id="UP001215598">
    <property type="component" value="Unassembled WGS sequence"/>
</dbReference>
<dbReference type="AlphaFoldDB" id="A0AAD7K507"/>
<gene>
    <name evidence="2" type="ORF">B0H16DRAFT_1503783</name>
</gene>
<dbReference type="EMBL" id="JARKIB010000007">
    <property type="protein sequence ID" value="KAJ7778505.1"/>
    <property type="molecule type" value="Genomic_DNA"/>
</dbReference>
<evidence type="ECO:0000313" key="3">
    <source>
        <dbReference type="Proteomes" id="UP001215598"/>
    </source>
</evidence>
<keyword evidence="3" id="KW-1185">Reference proteome</keyword>
<sequence>MKSKSGFSWALLLAQSSANATLRHIYAPQIQIMSSLIRRSSSAHSPYRVRGARDKPSPRSSDIPLKDLSNSLLSRSQQPAARFKSD</sequence>
<protein>
    <submittedName>
        <fullName evidence="2">Uncharacterized protein</fullName>
    </submittedName>
</protein>
<organism evidence="2 3">
    <name type="scientific">Mycena metata</name>
    <dbReference type="NCBI Taxonomy" id="1033252"/>
    <lineage>
        <taxon>Eukaryota</taxon>
        <taxon>Fungi</taxon>
        <taxon>Dikarya</taxon>
        <taxon>Basidiomycota</taxon>
        <taxon>Agaricomycotina</taxon>
        <taxon>Agaricomycetes</taxon>
        <taxon>Agaricomycetidae</taxon>
        <taxon>Agaricales</taxon>
        <taxon>Marasmiineae</taxon>
        <taxon>Mycenaceae</taxon>
        <taxon>Mycena</taxon>
    </lineage>
</organism>
<comment type="caution">
    <text evidence="2">The sequence shown here is derived from an EMBL/GenBank/DDBJ whole genome shotgun (WGS) entry which is preliminary data.</text>
</comment>
<accession>A0AAD7K507</accession>
<evidence type="ECO:0000313" key="2">
    <source>
        <dbReference type="EMBL" id="KAJ7778505.1"/>
    </source>
</evidence>
<name>A0AAD7K507_9AGAR</name>
<reference evidence="2" key="1">
    <citation type="submission" date="2023-03" db="EMBL/GenBank/DDBJ databases">
        <title>Massive genome expansion in bonnet fungi (Mycena s.s.) driven by repeated elements and novel gene families across ecological guilds.</title>
        <authorList>
            <consortium name="Lawrence Berkeley National Laboratory"/>
            <person name="Harder C.B."/>
            <person name="Miyauchi S."/>
            <person name="Viragh M."/>
            <person name="Kuo A."/>
            <person name="Thoen E."/>
            <person name="Andreopoulos B."/>
            <person name="Lu D."/>
            <person name="Skrede I."/>
            <person name="Drula E."/>
            <person name="Henrissat B."/>
            <person name="Morin E."/>
            <person name="Kohler A."/>
            <person name="Barry K."/>
            <person name="LaButti K."/>
            <person name="Morin E."/>
            <person name="Salamov A."/>
            <person name="Lipzen A."/>
            <person name="Mereny Z."/>
            <person name="Hegedus B."/>
            <person name="Baldrian P."/>
            <person name="Stursova M."/>
            <person name="Weitz H."/>
            <person name="Taylor A."/>
            <person name="Grigoriev I.V."/>
            <person name="Nagy L.G."/>
            <person name="Martin F."/>
            <person name="Kauserud H."/>
        </authorList>
    </citation>
    <scope>NUCLEOTIDE SEQUENCE</scope>
    <source>
        <strain evidence="2">CBHHK182m</strain>
    </source>
</reference>
<feature type="region of interest" description="Disordered" evidence="1">
    <location>
        <begin position="39"/>
        <end position="86"/>
    </location>
</feature>
<proteinExistence type="predicted"/>
<evidence type="ECO:0000256" key="1">
    <source>
        <dbReference type="SAM" id="MobiDB-lite"/>
    </source>
</evidence>
<feature type="compositionally biased region" description="Polar residues" evidence="1">
    <location>
        <begin position="68"/>
        <end position="79"/>
    </location>
</feature>